<evidence type="ECO:0000313" key="2">
    <source>
        <dbReference type="EMBL" id="MDR9778268.1"/>
    </source>
</evidence>
<reference evidence="2" key="1">
    <citation type="submission" date="2023-04" db="EMBL/GenBank/DDBJ databases">
        <title>Genomic characterization of faba bean (Vicia faba) microsymbionts in Mexican soils.</title>
        <authorList>
            <person name="Rivera Orduna F.N."/>
            <person name="Guevara-Luna J."/>
            <person name="Yan J."/>
            <person name="Arroyo-Herrera I."/>
            <person name="Li Y."/>
            <person name="Vasquez-Murrieta M.S."/>
            <person name="Wang E.T."/>
        </authorList>
    </citation>
    <scope>NUCLEOTIDE SEQUENCE</scope>
    <source>
        <strain evidence="2">CH26</strain>
    </source>
</reference>
<dbReference type="Proteomes" id="UP001268610">
    <property type="component" value="Unassembled WGS sequence"/>
</dbReference>
<organism evidence="2 3">
    <name type="scientific">Rhizobium hidalgonense</name>
    <dbReference type="NCBI Taxonomy" id="1538159"/>
    <lineage>
        <taxon>Bacteria</taxon>
        <taxon>Pseudomonadati</taxon>
        <taxon>Pseudomonadota</taxon>
        <taxon>Alphaproteobacteria</taxon>
        <taxon>Hyphomicrobiales</taxon>
        <taxon>Rhizobiaceae</taxon>
        <taxon>Rhizobium/Agrobacterium group</taxon>
        <taxon>Rhizobium</taxon>
    </lineage>
</organism>
<sequence>ELAATLSQVNVPIWVGIGHERDRTILDEIAHRSFDTPSKVIAGIKSHIVSVTSQAQQYFEQIYSTAHYEFNAIQADIEAYLADIKSTSKFQLAQLDYQIDQLIHEQKHLSQRQVDHVQQQAEQLMREILLQSPKQTLDRGYAIVRLNGKVVT</sequence>
<name>A0AAJ2H3Z4_9HYPH</name>
<dbReference type="InterPro" id="IPR003753">
    <property type="entry name" value="Exonuc_VII_L"/>
</dbReference>
<proteinExistence type="predicted"/>
<dbReference type="AlphaFoldDB" id="A0AAJ2H3Z4"/>
<dbReference type="InterPro" id="IPR020579">
    <property type="entry name" value="Exonuc_VII_lsu_C"/>
</dbReference>
<dbReference type="GO" id="GO:0008855">
    <property type="term" value="F:exodeoxyribonuclease VII activity"/>
    <property type="evidence" value="ECO:0007669"/>
    <property type="project" value="InterPro"/>
</dbReference>
<comment type="caution">
    <text evidence="2">The sequence shown here is derived from an EMBL/GenBank/DDBJ whole genome shotgun (WGS) entry which is preliminary data.</text>
</comment>
<dbReference type="EMBL" id="JAVLSF010000638">
    <property type="protein sequence ID" value="MDR9778268.1"/>
    <property type="molecule type" value="Genomic_DNA"/>
</dbReference>
<dbReference type="RefSeq" id="WP_310866369.1">
    <property type="nucleotide sequence ID" value="NZ_JAVLSF010000638.1"/>
</dbReference>
<dbReference type="PANTHER" id="PTHR30008">
    <property type="entry name" value="EXODEOXYRIBONUCLEASE 7 LARGE SUBUNIT"/>
    <property type="match status" value="1"/>
</dbReference>
<feature type="domain" description="Exonuclease VII large subunit C-terminal" evidence="1">
    <location>
        <begin position="2"/>
        <end position="103"/>
    </location>
</feature>
<dbReference type="GO" id="GO:0006308">
    <property type="term" value="P:DNA catabolic process"/>
    <property type="evidence" value="ECO:0007669"/>
    <property type="project" value="InterPro"/>
</dbReference>
<dbReference type="PANTHER" id="PTHR30008:SF0">
    <property type="entry name" value="EXODEOXYRIBONUCLEASE 7 LARGE SUBUNIT"/>
    <property type="match status" value="1"/>
</dbReference>
<accession>A0AAJ2H3Z4</accession>
<evidence type="ECO:0000313" key="3">
    <source>
        <dbReference type="Proteomes" id="UP001268610"/>
    </source>
</evidence>
<feature type="non-terminal residue" evidence="2">
    <location>
        <position position="152"/>
    </location>
</feature>
<dbReference type="GO" id="GO:0009318">
    <property type="term" value="C:exodeoxyribonuclease VII complex"/>
    <property type="evidence" value="ECO:0007669"/>
    <property type="project" value="InterPro"/>
</dbReference>
<dbReference type="Pfam" id="PF02601">
    <property type="entry name" value="Exonuc_VII_L"/>
    <property type="match status" value="1"/>
</dbReference>
<evidence type="ECO:0000259" key="1">
    <source>
        <dbReference type="Pfam" id="PF02601"/>
    </source>
</evidence>
<feature type="non-terminal residue" evidence="2">
    <location>
        <position position="1"/>
    </location>
</feature>
<protein>
    <submittedName>
        <fullName evidence="2">Exodeoxyribonuclease VII large subunit</fullName>
    </submittedName>
</protein>
<gene>
    <name evidence="2" type="ORF">RJJ65_37655</name>
</gene>